<dbReference type="AlphaFoldDB" id="A0A0D0CNM2"/>
<reference evidence="2 3" key="1">
    <citation type="submission" date="2014-04" db="EMBL/GenBank/DDBJ databases">
        <title>Evolutionary Origins and Diversification of the Mycorrhizal Mutualists.</title>
        <authorList>
            <consortium name="DOE Joint Genome Institute"/>
            <consortium name="Mycorrhizal Genomics Consortium"/>
            <person name="Kohler A."/>
            <person name="Kuo A."/>
            <person name="Nagy L.G."/>
            <person name="Floudas D."/>
            <person name="Copeland A."/>
            <person name="Barry K.W."/>
            <person name="Cichocki N."/>
            <person name="Veneault-Fourrey C."/>
            <person name="LaButti K."/>
            <person name="Lindquist E.A."/>
            <person name="Lipzen A."/>
            <person name="Lundell T."/>
            <person name="Morin E."/>
            <person name="Murat C."/>
            <person name="Riley R."/>
            <person name="Ohm R."/>
            <person name="Sun H."/>
            <person name="Tunlid A."/>
            <person name="Henrissat B."/>
            <person name="Grigoriev I.V."/>
            <person name="Hibbett D.S."/>
            <person name="Martin F."/>
        </authorList>
    </citation>
    <scope>NUCLEOTIDE SEQUENCE [LARGE SCALE GENOMIC DNA]</scope>
    <source>
        <strain evidence="2 3">FD-317 M1</strain>
    </source>
</reference>
<feature type="compositionally biased region" description="Polar residues" evidence="1">
    <location>
        <begin position="22"/>
        <end position="32"/>
    </location>
</feature>
<dbReference type="Proteomes" id="UP000053593">
    <property type="component" value="Unassembled WGS sequence"/>
</dbReference>
<dbReference type="OrthoDB" id="2970807at2759"/>
<dbReference type="EMBL" id="KN834775">
    <property type="protein sequence ID" value="KIK60352.1"/>
    <property type="molecule type" value="Genomic_DNA"/>
</dbReference>
<gene>
    <name evidence="2" type="ORF">GYMLUDRAFT_73815</name>
</gene>
<proteinExistence type="predicted"/>
<dbReference type="HOGENOM" id="CLU_079440_1_0_1"/>
<evidence type="ECO:0000313" key="3">
    <source>
        <dbReference type="Proteomes" id="UP000053593"/>
    </source>
</evidence>
<evidence type="ECO:0000256" key="1">
    <source>
        <dbReference type="SAM" id="MobiDB-lite"/>
    </source>
</evidence>
<keyword evidence="3" id="KW-1185">Reference proteome</keyword>
<protein>
    <submittedName>
        <fullName evidence="2">Uncharacterized protein</fullName>
    </submittedName>
</protein>
<name>A0A0D0CNM2_9AGAR</name>
<sequence>MPRATTKVAPEPARSRFRVQAASPSSRYQPASNRPPPSTKINFPPSTRPRIQHPRNALEAALLKLPPSVIIPDTYFPTDAEIDEESLALGYTRDQLVEGRKAFHERWDTMFANAGRNTVDMLGFKPQPGEEVQLVAIPGTRYSVRFWDGGLYNQGQCCLDFFDPTAKQAVNSPRGWKLYPAPRPGVFPLNDSHSALVSWEESWGIQTENIPAGEERFSIFQGSWCALARPGEEPFWFAVPLRHPPNFPQPTTLRM</sequence>
<feature type="region of interest" description="Disordered" evidence="1">
    <location>
        <begin position="1"/>
        <end position="50"/>
    </location>
</feature>
<organism evidence="2 3">
    <name type="scientific">Collybiopsis luxurians FD-317 M1</name>
    <dbReference type="NCBI Taxonomy" id="944289"/>
    <lineage>
        <taxon>Eukaryota</taxon>
        <taxon>Fungi</taxon>
        <taxon>Dikarya</taxon>
        <taxon>Basidiomycota</taxon>
        <taxon>Agaricomycotina</taxon>
        <taxon>Agaricomycetes</taxon>
        <taxon>Agaricomycetidae</taxon>
        <taxon>Agaricales</taxon>
        <taxon>Marasmiineae</taxon>
        <taxon>Omphalotaceae</taxon>
        <taxon>Collybiopsis</taxon>
        <taxon>Collybiopsis luxurians</taxon>
    </lineage>
</organism>
<accession>A0A0D0CNM2</accession>
<evidence type="ECO:0000313" key="2">
    <source>
        <dbReference type="EMBL" id="KIK60352.1"/>
    </source>
</evidence>